<keyword evidence="2" id="KW-0229">DNA integration</keyword>
<dbReference type="EMBL" id="UINC01218462">
    <property type="protein sequence ID" value="SVE45495.1"/>
    <property type="molecule type" value="Genomic_DNA"/>
</dbReference>
<feature type="domain" description="Integrase DNA-binding" evidence="4">
    <location>
        <begin position="6"/>
        <end position="90"/>
    </location>
</feature>
<dbReference type="InterPro" id="IPR010998">
    <property type="entry name" value="Integrase_recombinase_N"/>
</dbReference>
<evidence type="ECO:0000256" key="1">
    <source>
        <dbReference type="ARBA" id="ARBA00008857"/>
    </source>
</evidence>
<name>A0A383DMN0_9ZZZZ</name>
<dbReference type="InterPro" id="IPR050808">
    <property type="entry name" value="Phage_Integrase"/>
</dbReference>
<dbReference type="Gene3D" id="1.10.150.130">
    <property type="match status" value="1"/>
</dbReference>
<protein>
    <submittedName>
        <fullName evidence="6">Uncharacterized protein</fullName>
    </submittedName>
</protein>
<evidence type="ECO:0000256" key="3">
    <source>
        <dbReference type="ARBA" id="ARBA00023125"/>
    </source>
</evidence>
<sequence length="143" mass="16797">MAKDKLTDTVINNYRPRDKPFKISDGGGMFLLIKPNGTRLWRLKYRIQGKEKLMALGKYPEVSLAQARGKREHARGKISRQIDPLQLQREEKLRAEEEEKRIKANSFVMIAEEWLSKMEAKWKPSHTHKVRRSLEIHVFPFIG</sequence>
<dbReference type="InterPro" id="IPR038488">
    <property type="entry name" value="Integrase_DNA-bd_sf"/>
</dbReference>
<dbReference type="InterPro" id="IPR053876">
    <property type="entry name" value="Phage_int_M"/>
</dbReference>
<reference evidence="6" key="1">
    <citation type="submission" date="2018-05" db="EMBL/GenBank/DDBJ databases">
        <authorList>
            <person name="Lanie J.A."/>
            <person name="Ng W.-L."/>
            <person name="Kazmierczak K.M."/>
            <person name="Andrzejewski T.M."/>
            <person name="Davidsen T.M."/>
            <person name="Wayne K.J."/>
            <person name="Tettelin H."/>
            <person name="Glass J.I."/>
            <person name="Rusch D."/>
            <person name="Podicherti R."/>
            <person name="Tsui H.-C.T."/>
            <person name="Winkler M.E."/>
        </authorList>
    </citation>
    <scope>NUCLEOTIDE SEQUENCE</scope>
</reference>
<gene>
    <name evidence="6" type="ORF">METZ01_LOCUS498349</name>
</gene>
<feature type="domain" description="Phage integrase central" evidence="5">
    <location>
        <begin position="107"/>
        <end position="143"/>
    </location>
</feature>
<evidence type="ECO:0000259" key="5">
    <source>
        <dbReference type="Pfam" id="PF22022"/>
    </source>
</evidence>
<dbReference type="Gene3D" id="3.30.160.390">
    <property type="entry name" value="Integrase, DNA-binding domain"/>
    <property type="match status" value="1"/>
</dbReference>
<dbReference type="Pfam" id="PF22022">
    <property type="entry name" value="Phage_int_M"/>
    <property type="match status" value="1"/>
</dbReference>
<organism evidence="6">
    <name type="scientific">marine metagenome</name>
    <dbReference type="NCBI Taxonomy" id="408172"/>
    <lineage>
        <taxon>unclassified sequences</taxon>
        <taxon>metagenomes</taxon>
        <taxon>ecological metagenomes</taxon>
    </lineage>
</organism>
<dbReference type="AlphaFoldDB" id="A0A383DMN0"/>
<dbReference type="GO" id="GO:0015074">
    <property type="term" value="P:DNA integration"/>
    <property type="evidence" value="ECO:0007669"/>
    <property type="project" value="UniProtKB-KW"/>
</dbReference>
<keyword evidence="3" id="KW-0238">DNA-binding</keyword>
<proteinExistence type="inferred from homology"/>
<dbReference type="PANTHER" id="PTHR30629:SF2">
    <property type="entry name" value="PROPHAGE INTEGRASE INTS-RELATED"/>
    <property type="match status" value="1"/>
</dbReference>
<feature type="non-terminal residue" evidence="6">
    <location>
        <position position="143"/>
    </location>
</feature>
<comment type="similarity">
    <text evidence="1">Belongs to the 'phage' integrase family.</text>
</comment>
<accession>A0A383DMN0</accession>
<dbReference type="PANTHER" id="PTHR30629">
    <property type="entry name" value="PROPHAGE INTEGRASE"/>
    <property type="match status" value="1"/>
</dbReference>
<evidence type="ECO:0000313" key="6">
    <source>
        <dbReference type="EMBL" id="SVE45495.1"/>
    </source>
</evidence>
<evidence type="ECO:0000256" key="2">
    <source>
        <dbReference type="ARBA" id="ARBA00022908"/>
    </source>
</evidence>
<dbReference type="Pfam" id="PF13356">
    <property type="entry name" value="Arm-DNA-bind_3"/>
    <property type="match status" value="1"/>
</dbReference>
<dbReference type="InterPro" id="IPR025166">
    <property type="entry name" value="Integrase_DNA_bind_dom"/>
</dbReference>
<dbReference type="GO" id="GO:0003677">
    <property type="term" value="F:DNA binding"/>
    <property type="evidence" value="ECO:0007669"/>
    <property type="project" value="UniProtKB-KW"/>
</dbReference>
<evidence type="ECO:0000259" key="4">
    <source>
        <dbReference type="Pfam" id="PF13356"/>
    </source>
</evidence>